<proteinExistence type="predicted"/>
<evidence type="ECO:0000313" key="3">
    <source>
        <dbReference type="EMBL" id="EPN44302.1"/>
    </source>
</evidence>
<dbReference type="Pfam" id="PF02371">
    <property type="entry name" value="Transposase_20"/>
    <property type="match status" value="1"/>
</dbReference>
<dbReference type="GO" id="GO:0004803">
    <property type="term" value="F:transposase activity"/>
    <property type="evidence" value="ECO:0007669"/>
    <property type="project" value="InterPro"/>
</dbReference>
<reference evidence="3 4" key="1">
    <citation type="journal article" date="2013" name="PLoS Pathog.">
        <title>Genomic analysis of the Kiwifruit pathogen Pseudomonas syringae pv. actinidiae provides insight into the origins of an emergent plant disease.</title>
        <authorList>
            <person name="McCann H.C."/>
            <person name="Rikkerink E.H."/>
            <person name="Bertels F."/>
            <person name="Fiers M."/>
            <person name="Lu A."/>
            <person name="Rees-George J."/>
            <person name="Andersen M.T."/>
            <person name="Gleave A.P."/>
            <person name="Haubold B."/>
            <person name="Wohlers M.W."/>
            <person name="Guttman D.S."/>
            <person name="Wang P.W."/>
            <person name="Straub C."/>
            <person name="Vanneste J.L."/>
            <person name="Rainey P.B."/>
            <person name="Templeton M.D."/>
        </authorList>
    </citation>
    <scope>NUCLEOTIDE SEQUENCE [LARGE SCALE GENOMIC DNA]</scope>
    <source>
        <strain evidence="3 4">ICMP 19096</strain>
    </source>
</reference>
<accession>A0A656JQE2</accession>
<dbReference type="NCBIfam" id="NF033542">
    <property type="entry name" value="transpos_IS110"/>
    <property type="match status" value="1"/>
</dbReference>
<dbReference type="EMBL" id="AOKF01002853">
    <property type="protein sequence ID" value="EPN44302.1"/>
    <property type="molecule type" value="Genomic_DNA"/>
</dbReference>
<dbReference type="PANTHER" id="PTHR33055:SF13">
    <property type="entry name" value="TRANSPOSASE"/>
    <property type="match status" value="1"/>
</dbReference>
<dbReference type="Proteomes" id="UP000018849">
    <property type="component" value="Unassembled WGS sequence"/>
</dbReference>
<feature type="domain" description="Transposase IS110-like N-terminal" evidence="1">
    <location>
        <begin position="18"/>
        <end position="162"/>
    </location>
</feature>
<dbReference type="AlphaFoldDB" id="A0A656JQE2"/>
<evidence type="ECO:0000259" key="1">
    <source>
        <dbReference type="Pfam" id="PF01548"/>
    </source>
</evidence>
<dbReference type="InterPro" id="IPR047650">
    <property type="entry name" value="Transpos_IS110"/>
</dbReference>
<dbReference type="InterPro" id="IPR003346">
    <property type="entry name" value="Transposase_20"/>
</dbReference>
<name>A0A656JQE2_PSESF</name>
<evidence type="ECO:0000259" key="2">
    <source>
        <dbReference type="Pfam" id="PF02371"/>
    </source>
</evidence>
<dbReference type="InterPro" id="IPR002525">
    <property type="entry name" value="Transp_IS110-like_N"/>
</dbReference>
<comment type="caution">
    <text evidence="3">The sequence shown here is derived from an EMBL/GenBank/DDBJ whole genome shotgun (WGS) entry which is preliminary data.</text>
</comment>
<protein>
    <submittedName>
        <fullName evidence="3">ISPpu9, transposase</fullName>
    </submittedName>
</protein>
<gene>
    <name evidence="3" type="ORF">A245_33283</name>
</gene>
<organism evidence="3 4">
    <name type="scientific">Pseudomonas syringae pv. actinidiae ICMP 19096</name>
    <dbReference type="NCBI Taxonomy" id="1194405"/>
    <lineage>
        <taxon>Bacteria</taxon>
        <taxon>Pseudomonadati</taxon>
        <taxon>Pseudomonadota</taxon>
        <taxon>Gammaproteobacteria</taxon>
        <taxon>Pseudomonadales</taxon>
        <taxon>Pseudomonadaceae</taxon>
        <taxon>Pseudomonas</taxon>
        <taxon>Pseudomonas syringae</taxon>
    </lineage>
</organism>
<evidence type="ECO:0000313" key="4">
    <source>
        <dbReference type="Proteomes" id="UP000018849"/>
    </source>
</evidence>
<dbReference type="GO" id="GO:0003677">
    <property type="term" value="F:DNA binding"/>
    <property type="evidence" value="ECO:0007669"/>
    <property type="project" value="InterPro"/>
</dbReference>
<sequence length="471" mass="52911">MARNQSRQRFELVHPHCAGIDIGSREHWVAVDRDHEQPVRSFSTFTDDLIKLADWLETLKIEVVAMEATGVYWIPLFELLDARGFKVYLVNSRATRQISGRKSDVLDCQWIWQLMSHGLLRGAFRPDDAICSMRALIRQRASKVRNQAQTLNRMQKALSQMNIQLANVISDISGVTGMKILRAIIAGERDPAVLAELTDRRIKASKETIARSLHGNWRLEHLHALGQEVECYDFFEQQIGACDKAITDALSQLPEREEAPQPSRKILRSPHRCAADQAALHQSLWRVMGVDLTAIPTIGVDTALIIAGEIGPDLSRFPTMEHFCSWLGVAPPTRISGGRQLSGKSQKTLNNAAQALKQAASNARNDKSFIGASHRARLARMDTSCAIKATAHQLARLIYAMLTKGQPYVEQGIEAFEERSKEKQYRALLRKARKLGYFLFDESELAHEDGISYDAFSAIMPAFSRTSPLIW</sequence>
<dbReference type="Pfam" id="PF01548">
    <property type="entry name" value="DEDD_Tnp_IS110"/>
    <property type="match status" value="1"/>
</dbReference>
<feature type="domain" description="Transposase IS116/IS110/IS902 C-terminal" evidence="2">
    <location>
        <begin position="292"/>
        <end position="360"/>
    </location>
</feature>
<dbReference type="GO" id="GO:0006313">
    <property type="term" value="P:DNA transposition"/>
    <property type="evidence" value="ECO:0007669"/>
    <property type="project" value="InterPro"/>
</dbReference>
<dbReference type="PANTHER" id="PTHR33055">
    <property type="entry name" value="TRANSPOSASE FOR INSERTION SEQUENCE ELEMENT IS1111A"/>
    <property type="match status" value="1"/>
</dbReference>